<dbReference type="Gene3D" id="3.90.550.10">
    <property type="entry name" value="Spore Coat Polysaccharide Biosynthesis Protein SpsA, Chain A"/>
    <property type="match status" value="1"/>
</dbReference>
<name>A0AAW3ZJI7_9GAMM</name>
<dbReference type="InterPro" id="IPR029044">
    <property type="entry name" value="Nucleotide-diphossugar_trans"/>
</dbReference>
<protein>
    <submittedName>
        <fullName evidence="2">Tetratricopeptide repeat protein</fullName>
    </submittedName>
</protein>
<evidence type="ECO:0000259" key="1">
    <source>
        <dbReference type="Pfam" id="PF00535"/>
    </source>
</evidence>
<dbReference type="InterPro" id="IPR019734">
    <property type="entry name" value="TPR_rpt"/>
</dbReference>
<reference evidence="2 3" key="1">
    <citation type="submission" date="2020-09" db="EMBL/GenBank/DDBJ databases">
        <title>Pseudoxanthomonas sp. CAU 1598 isolated from sand of Yaerae Beach.</title>
        <authorList>
            <person name="Kim W."/>
        </authorList>
    </citation>
    <scope>NUCLEOTIDE SEQUENCE [LARGE SCALE GENOMIC DNA]</scope>
    <source>
        <strain evidence="2 3">CAU 1598</strain>
    </source>
</reference>
<dbReference type="Pfam" id="PF00535">
    <property type="entry name" value="Glycos_transf_2"/>
    <property type="match status" value="1"/>
</dbReference>
<dbReference type="Pfam" id="PF14559">
    <property type="entry name" value="TPR_19"/>
    <property type="match status" value="1"/>
</dbReference>
<feature type="domain" description="Glycosyltransferase 2-like" evidence="1">
    <location>
        <begin position="6"/>
        <end position="125"/>
    </location>
</feature>
<organism evidence="2 3">
    <name type="scientific">Pseudomarimonas arenosa</name>
    <dbReference type="NCBI Taxonomy" id="2774145"/>
    <lineage>
        <taxon>Bacteria</taxon>
        <taxon>Pseudomonadati</taxon>
        <taxon>Pseudomonadota</taxon>
        <taxon>Gammaproteobacteria</taxon>
        <taxon>Lysobacterales</taxon>
        <taxon>Lysobacteraceae</taxon>
        <taxon>Pseudomarimonas</taxon>
    </lineage>
</organism>
<keyword evidence="3" id="KW-1185">Reference proteome</keyword>
<dbReference type="Proteomes" id="UP000613768">
    <property type="component" value="Unassembled WGS sequence"/>
</dbReference>
<dbReference type="CDD" id="cd00761">
    <property type="entry name" value="Glyco_tranf_GTA_type"/>
    <property type="match status" value="1"/>
</dbReference>
<dbReference type="SUPFAM" id="SSF48452">
    <property type="entry name" value="TPR-like"/>
    <property type="match status" value="1"/>
</dbReference>
<dbReference type="Gene3D" id="1.25.40.10">
    <property type="entry name" value="Tetratricopeptide repeat domain"/>
    <property type="match status" value="1"/>
</dbReference>
<dbReference type="SUPFAM" id="SSF53448">
    <property type="entry name" value="Nucleotide-diphospho-sugar transferases"/>
    <property type="match status" value="1"/>
</dbReference>
<gene>
    <name evidence="2" type="ORF">IFO71_03900</name>
</gene>
<dbReference type="RefSeq" id="WP_192028230.1">
    <property type="nucleotide sequence ID" value="NZ_JACYTR010000005.1"/>
</dbReference>
<dbReference type="SMART" id="SM00028">
    <property type="entry name" value="TPR"/>
    <property type="match status" value="4"/>
</dbReference>
<evidence type="ECO:0000313" key="3">
    <source>
        <dbReference type="Proteomes" id="UP000613768"/>
    </source>
</evidence>
<evidence type="ECO:0000313" key="2">
    <source>
        <dbReference type="EMBL" id="MBD8524879.1"/>
    </source>
</evidence>
<comment type="caution">
    <text evidence="2">The sequence shown here is derived from an EMBL/GenBank/DDBJ whole genome shotgun (WGS) entry which is preliminary data.</text>
</comment>
<accession>A0AAW3ZJI7</accession>
<sequence>MSAEVTVIVPTYDHADTLHESIGSVRRQSFSDLEIVIIGDGVTEATRRVALDLCAQDSRIVFREFPKSARTGEPYRDQVIRESSSPYILYQSDDDLWLEHHVTTLRSALQRADFVHSLHVAVDVDGTLTALLGSLKSDDMRAMLRNRRANLFGLPFAAHRRTAYLSLEQGWTTTPVGCWTDLYMWSKWMALPSERLASVLQPTALHFPSPYRGNWPEARRRQELSEWVRRLEQAGPAMIQARLHFQVGPLLNALRDKHFDSLDALLDHSRIEIDRGADAVSECDSGESMMSSRCTMLEAQLEELSLGFQQSSGVSNWQDLAARWRLRFESRPACSYATARLCAALNAMGQFDQAVDVAESVLGGTEIVAGTQHADLMVSYSQALAARGKDERAAQLLRAELELAPKNAVLRGGLARLLLRSGREDEAIEVYKEALSADRNVGRAPLTGLVNLLLQLQRFQQAEAYALTLAERNPDQSAVWLALAKCADARRDFVSCLSLLDRAGSLAPRLPTNYYLIRARALQELGRVDQAMTVLSTGLQFHPRHRGLQAAQAQLAA</sequence>
<dbReference type="InterPro" id="IPR001173">
    <property type="entry name" value="Glyco_trans_2-like"/>
</dbReference>
<dbReference type="EMBL" id="JACYTR010000005">
    <property type="protein sequence ID" value="MBD8524879.1"/>
    <property type="molecule type" value="Genomic_DNA"/>
</dbReference>
<proteinExistence type="predicted"/>
<dbReference type="PANTHER" id="PTHR12558">
    <property type="entry name" value="CELL DIVISION CYCLE 16,23,27"/>
    <property type="match status" value="1"/>
</dbReference>
<dbReference type="PANTHER" id="PTHR12558:SF13">
    <property type="entry name" value="CELL DIVISION CYCLE PROTEIN 27 HOMOLOG"/>
    <property type="match status" value="1"/>
</dbReference>
<dbReference type="Pfam" id="PF13432">
    <property type="entry name" value="TPR_16"/>
    <property type="match status" value="1"/>
</dbReference>
<dbReference type="InterPro" id="IPR011990">
    <property type="entry name" value="TPR-like_helical_dom_sf"/>
</dbReference>
<dbReference type="AlphaFoldDB" id="A0AAW3ZJI7"/>